<dbReference type="InterPro" id="IPR026881">
    <property type="entry name" value="WYL_dom"/>
</dbReference>
<feature type="domain" description="Helix-turn-helix type 11" evidence="1">
    <location>
        <begin position="6"/>
        <end position="59"/>
    </location>
</feature>
<evidence type="ECO:0000259" key="2">
    <source>
        <dbReference type="Pfam" id="PF13280"/>
    </source>
</evidence>
<sequence>MSRSVRLLDLLQILRRHRQAVSGRVLADELGISLRTLYRDIAALQAQGADIEGEPGVGYMLRPGYMLPPLMFSIEEIEALALGSLWVASRADNELNDAARNALAKIEAVLPADLKNHLHNSGLLVPPGHDNAMDAIDVAQVRKAIREERKLTISYSDVNGAATERTIWPIAIGYFEKQRLIIGWCELRNNFRHFRTDRVLQLNVGGPRYPRRRLQLLKEWRALRAEEGPYQPVKVAS</sequence>
<evidence type="ECO:0000259" key="1">
    <source>
        <dbReference type="Pfam" id="PF08279"/>
    </source>
</evidence>
<dbReference type="Proteomes" id="UP000759443">
    <property type="component" value="Unassembled WGS sequence"/>
</dbReference>
<dbReference type="InterPro" id="IPR036390">
    <property type="entry name" value="WH_DNA-bd_sf"/>
</dbReference>
<proteinExistence type="predicted"/>
<dbReference type="EMBL" id="JAGGJU010000001">
    <property type="protein sequence ID" value="MBP1848996.1"/>
    <property type="molecule type" value="Genomic_DNA"/>
</dbReference>
<dbReference type="PANTHER" id="PTHR34580:SF3">
    <property type="entry name" value="PROTEIN PAFB"/>
    <property type="match status" value="1"/>
</dbReference>
<reference evidence="3 4" key="1">
    <citation type="submission" date="2021-03" db="EMBL/GenBank/DDBJ databases">
        <title>Genomic Encyclopedia of Type Strains, Phase IV (KMG-IV): sequencing the most valuable type-strain genomes for metagenomic binning, comparative biology and taxonomic classification.</title>
        <authorList>
            <person name="Goeker M."/>
        </authorList>
    </citation>
    <scope>NUCLEOTIDE SEQUENCE [LARGE SCALE GENOMIC DNA]</scope>
    <source>
        <strain evidence="3 4">DSM 21600</strain>
    </source>
</reference>
<keyword evidence="4" id="KW-1185">Reference proteome</keyword>
<feature type="domain" description="WYL" evidence="2">
    <location>
        <begin position="139"/>
        <end position="203"/>
    </location>
</feature>
<evidence type="ECO:0000313" key="4">
    <source>
        <dbReference type="Proteomes" id="UP000759443"/>
    </source>
</evidence>
<dbReference type="PROSITE" id="PS52050">
    <property type="entry name" value="WYL"/>
    <property type="match status" value="1"/>
</dbReference>
<dbReference type="SUPFAM" id="SSF46785">
    <property type="entry name" value="Winged helix' DNA-binding domain"/>
    <property type="match status" value="1"/>
</dbReference>
<dbReference type="InterPro" id="IPR013196">
    <property type="entry name" value="HTH_11"/>
</dbReference>
<dbReference type="Pfam" id="PF13280">
    <property type="entry name" value="WYL"/>
    <property type="match status" value="1"/>
</dbReference>
<dbReference type="InterPro" id="IPR036388">
    <property type="entry name" value="WH-like_DNA-bd_sf"/>
</dbReference>
<dbReference type="PANTHER" id="PTHR34580">
    <property type="match status" value="1"/>
</dbReference>
<dbReference type="RefSeq" id="WP_209941768.1">
    <property type="nucleotide sequence ID" value="NZ_JAGGJU010000001.1"/>
</dbReference>
<keyword evidence="3" id="KW-0238">DNA-binding</keyword>
<accession>A0ABS4DTH0</accession>
<dbReference type="InterPro" id="IPR051534">
    <property type="entry name" value="CBASS_pafABC_assoc_protein"/>
</dbReference>
<name>A0ABS4DTH0_9HYPH</name>
<organism evidence="3 4">
    <name type="scientific">Rhizobium halophytocola</name>
    <dbReference type="NCBI Taxonomy" id="735519"/>
    <lineage>
        <taxon>Bacteria</taxon>
        <taxon>Pseudomonadati</taxon>
        <taxon>Pseudomonadota</taxon>
        <taxon>Alphaproteobacteria</taxon>
        <taxon>Hyphomicrobiales</taxon>
        <taxon>Rhizobiaceae</taxon>
        <taxon>Rhizobium/Agrobacterium group</taxon>
        <taxon>Rhizobium</taxon>
    </lineage>
</organism>
<dbReference type="Gene3D" id="1.10.10.10">
    <property type="entry name" value="Winged helix-like DNA-binding domain superfamily/Winged helix DNA-binding domain"/>
    <property type="match status" value="1"/>
</dbReference>
<comment type="caution">
    <text evidence="3">The sequence shown here is derived from an EMBL/GenBank/DDBJ whole genome shotgun (WGS) entry which is preliminary data.</text>
</comment>
<dbReference type="Pfam" id="PF08279">
    <property type="entry name" value="HTH_11"/>
    <property type="match status" value="1"/>
</dbReference>
<protein>
    <submittedName>
        <fullName evidence="3">DNA-binding transcriptional regulator YafY</fullName>
    </submittedName>
</protein>
<evidence type="ECO:0000313" key="3">
    <source>
        <dbReference type="EMBL" id="MBP1848996.1"/>
    </source>
</evidence>
<gene>
    <name evidence="3" type="ORF">J2Z17_000413</name>
</gene>
<dbReference type="GO" id="GO:0003677">
    <property type="term" value="F:DNA binding"/>
    <property type="evidence" value="ECO:0007669"/>
    <property type="project" value="UniProtKB-KW"/>
</dbReference>